<dbReference type="Gramene" id="AUR62017692-RA">
    <property type="protein sequence ID" value="AUR62017692-RA:cds"/>
    <property type="gene ID" value="AUR62017692"/>
</dbReference>
<evidence type="ECO:0000313" key="3">
    <source>
        <dbReference type="Proteomes" id="UP000596660"/>
    </source>
</evidence>
<protein>
    <recommendedName>
        <fullName evidence="4">Reduced growth phenotype protein 1</fullName>
    </recommendedName>
</protein>
<evidence type="ECO:0008006" key="4">
    <source>
        <dbReference type="Google" id="ProtNLM"/>
    </source>
</evidence>
<evidence type="ECO:0000313" key="2">
    <source>
        <dbReference type="EnsemblPlants" id="AUR62017692-RA:cds"/>
    </source>
</evidence>
<sequence>MPPPEISRRFSLFGIGESSNKQSSIDRKREELIPILKLETDKNVYRPGDEVLVTIELQNPSDPSNSHEITSSSERSLLLERLGFELKGVEKLDTQWFTAQKPLPGSKQRKGEHVFLDYSTTSLVSNQIISSGATKKFYCPPRLEKSIRDFLLDVDDQKIHLKIVFTDVVRTVLPSIIPPSYRGTTIRYLYYVRSTFSGQWLILENGHTESDLAHNITGLEARVPLKIWVTQQASGLTIDEDQADGIVPVQTIQTDIYWKELDGDSEWVRANDIYDGAEEGYDSSRDEVLSISSYNPSRDSLHKSFGSSLSLQGSASRSFREPPLHAEADEVLHNSIGDILSSKSPSVISPRLQRGYSKTFSKDEDEKGPSSPIQTTEAAASESSMRGRSYNIKLDDQVLLRFSPKKSDSNYYFSDMIGGTLTFFHEEGTRRCLEVSITLEISETINRRSVHPSRKNSPTLTKVHSDHHEVVADLVQTSFLFSIPMDGPMSFSTPHVSVQWALRFEFFTTPRNIDWSRYGHPLLVEGRDKCEWCLPINVHAPPPGAAAVAHARHRKNLSSEPFWARD</sequence>
<accession>A0A803LRW3</accession>
<organism evidence="2 3">
    <name type="scientific">Chenopodium quinoa</name>
    <name type="common">Quinoa</name>
    <dbReference type="NCBI Taxonomy" id="63459"/>
    <lineage>
        <taxon>Eukaryota</taxon>
        <taxon>Viridiplantae</taxon>
        <taxon>Streptophyta</taxon>
        <taxon>Embryophyta</taxon>
        <taxon>Tracheophyta</taxon>
        <taxon>Spermatophyta</taxon>
        <taxon>Magnoliopsida</taxon>
        <taxon>eudicotyledons</taxon>
        <taxon>Gunneridae</taxon>
        <taxon>Pentapetalae</taxon>
        <taxon>Caryophyllales</taxon>
        <taxon>Chenopodiaceae</taxon>
        <taxon>Chenopodioideae</taxon>
        <taxon>Atripliceae</taxon>
        <taxon>Chenopodium</taxon>
    </lineage>
</organism>
<dbReference type="Proteomes" id="UP000596660">
    <property type="component" value="Unplaced"/>
</dbReference>
<dbReference type="AlphaFoldDB" id="A0A803LRW3"/>
<proteinExistence type="predicted"/>
<reference evidence="2" key="2">
    <citation type="submission" date="2021-03" db="UniProtKB">
        <authorList>
            <consortium name="EnsemblPlants"/>
        </authorList>
    </citation>
    <scope>IDENTIFICATION</scope>
</reference>
<keyword evidence="3" id="KW-1185">Reference proteome</keyword>
<dbReference type="OMA" id="RYMYYVR"/>
<feature type="compositionally biased region" description="Polar residues" evidence="1">
    <location>
        <begin position="371"/>
        <end position="386"/>
    </location>
</feature>
<dbReference type="InterPro" id="IPR014848">
    <property type="entry name" value="Rgp1"/>
</dbReference>
<dbReference type="PANTHER" id="PTHR12507">
    <property type="entry name" value="REDUCED GROWTH PHENOTYPE 1 RGP1, YEAST -RELATED"/>
    <property type="match status" value="1"/>
</dbReference>
<reference evidence="2" key="1">
    <citation type="journal article" date="2017" name="Nature">
        <title>The genome of Chenopodium quinoa.</title>
        <authorList>
            <person name="Jarvis D.E."/>
            <person name="Ho Y.S."/>
            <person name="Lightfoot D.J."/>
            <person name="Schmoeckel S.M."/>
            <person name="Li B."/>
            <person name="Borm T.J.A."/>
            <person name="Ohyanagi H."/>
            <person name="Mineta K."/>
            <person name="Michell C.T."/>
            <person name="Saber N."/>
            <person name="Kharbatia N.M."/>
            <person name="Rupper R.R."/>
            <person name="Sharp A.R."/>
            <person name="Dally N."/>
            <person name="Boughton B.A."/>
            <person name="Woo Y.H."/>
            <person name="Gao G."/>
            <person name="Schijlen E.G.W.M."/>
            <person name="Guo X."/>
            <person name="Momin A.A."/>
            <person name="Negrao S."/>
            <person name="Al-Babili S."/>
            <person name="Gehring C."/>
            <person name="Roessner U."/>
            <person name="Jung C."/>
            <person name="Murphy K."/>
            <person name="Arold S.T."/>
            <person name="Gojobori T."/>
            <person name="van der Linden C.G."/>
            <person name="van Loo E.N."/>
            <person name="Jellen E.N."/>
            <person name="Maughan P.J."/>
            <person name="Tester M."/>
        </authorList>
    </citation>
    <scope>NUCLEOTIDE SEQUENCE [LARGE SCALE GENOMIC DNA]</scope>
    <source>
        <strain evidence="2">cv. PI 614886</strain>
    </source>
</reference>
<feature type="region of interest" description="Disordered" evidence="1">
    <location>
        <begin position="359"/>
        <end position="386"/>
    </location>
</feature>
<evidence type="ECO:0000256" key="1">
    <source>
        <dbReference type="SAM" id="MobiDB-lite"/>
    </source>
</evidence>
<dbReference type="EnsemblPlants" id="AUR62017692-RA">
    <property type="protein sequence ID" value="AUR62017692-RA:cds"/>
    <property type="gene ID" value="AUR62017692"/>
</dbReference>
<dbReference type="Pfam" id="PF08737">
    <property type="entry name" value="Rgp1"/>
    <property type="match status" value="1"/>
</dbReference>
<name>A0A803LRW3_CHEQI</name>